<proteinExistence type="predicted"/>
<comment type="caution">
    <text evidence="2">The sequence shown here is derived from an EMBL/GenBank/DDBJ whole genome shotgun (WGS) entry which is preliminary data.</text>
</comment>
<protein>
    <submittedName>
        <fullName evidence="2">Extracellular solute-binding protein</fullName>
    </submittedName>
</protein>
<evidence type="ECO:0000256" key="1">
    <source>
        <dbReference type="SAM" id="SignalP"/>
    </source>
</evidence>
<dbReference type="InterPro" id="IPR006059">
    <property type="entry name" value="SBP"/>
</dbReference>
<keyword evidence="3" id="KW-1185">Reference proteome</keyword>
<evidence type="ECO:0000313" key="3">
    <source>
        <dbReference type="Proteomes" id="UP000826651"/>
    </source>
</evidence>
<dbReference type="RefSeq" id="WP_223408286.1">
    <property type="nucleotide sequence ID" value="NZ_JAGSHT010000016.1"/>
</dbReference>
<dbReference type="Gene3D" id="3.40.190.10">
    <property type="entry name" value="Periplasmic binding protein-like II"/>
    <property type="match status" value="1"/>
</dbReference>
<reference evidence="2 3" key="1">
    <citation type="submission" date="2021-04" db="EMBL/GenBank/DDBJ databases">
        <title>Ruania sp. nov., isolated from sandy soil of mangrove forest.</title>
        <authorList>
            <person name="Ge X."/>
            <person name="Huang R."/>
            <person name="Liu W."/>
        </authorList>
    </citation>
    <scope>NUCLEOTIDE SEQUENCE [LARGE SCALE GENOMIC DNA]</scope>
    <source>
        <strain evidence="2 3">N2-46</strain>
    </source>
</reference>
<dbReference type="SUPFAM" id="SSF53850">
    <property type="entry name" value="Periplasmic binding protein-like II"/>
    <property type="match status" value="1"/>
</dbReference>
<keyword evidence="1" id="KW-0732">Signal</keyword>
<dbReference type="InterPro" id="IPR006311">
    <property type="entry name" value="TAT_signal"/>
</dbReference>
<dbReference type="EMBL" id="JAGSHT010000016">
    <property type="protein sequence ID" value="MBZ2197963.1"/>
    <property type="molecule type" value="Genomic_DNA"/>
</dbReference>
<sequence length="440" mass="47938">MNSGSPQLTRRALFGAMGAGAAAAALAGCSPMQRAAVTGTGLPSDLVTFWNFFGGGDGARMTEMVADYQATYPDIPLRSTTLTWGNPFYTKLALGTLSRQPPLVASCHVDRLVTPVDTGLLRPFDLDELAEWGITEDKFFPRAWEASHRHGELWAIPLDFHPLAVYYNKPIAEQAGLLTAEGTLAEPVGTQAFEDMLAAAKDVMGTPSTGFLNDAAGHYRVFYSLHSQAGGEMVSEDGRTAILTKEVFLEVVSWMRSLTHEKELLVRTIDPGGAIANFVNNRFAFFFSGGWERPTFVDAGVDFGIHSWPKVYDKHVAWDGTHSFVIPTYDEDPARIASALHFISGMLERSATWVEGGHMTTWLPVQDDPRTQEIQPHYENLPVDGTLYDPQAWYAGSGGNLQTVIGQPLAACTQGHISVEDAYDQALAGLRELAATEPPK</sequence>
<dbReference type="PROSITE" id="PS51318">
    <property type="entry name" value="TAT"/>
    <property type="match status" value="1"/>
</dbReference>
<dbReference type="Proteomes" id="UP000826651">
    <property type="component" value="Unassembled WGS sequence"/>
</dbReference>
<gene>
    <name evidence="2" type="ORF">KCQ71_17515</name>
</gene>
<dbReference type="Pfam" id="PF01547">
    <property type="entry name" value="SBP_bac_1"/>
    <property type="match status" value="1"/>
</dbReference>
<feature type="chain" id="PRO_5046779453" evidence="1">
    <location>
        <begin position="28"/>
        <end position="440"/>
    </location>
</feature>
<evidence type="ECO:0000313" key="2">
    <source>
        <dbReference type="EMBL" id="MBZ2197963.1"/>
    </source>
</evidence>
<dbReference type="InterPro" id="IPR050490">
    <property type="entry name" value="Bact_solute-bd_prot1"/>
</dbReference>
<dbReference type="PANTHER" id="PTHR43649:SF14">
    <property type="entry name" value="BLR3389 PROTEIN"/>
    <property type="match status" value="1"/>
</dbReference>
<organism evidence="2 3">
    <name type="scientific">Occultella gossypii</name>
    <dbReference type="NCBI Taxonomy" id="2800820"/>
    <lineage>
        <taxon>Bacteria</taxon>
        <taxon>Bacillati</taxon>
        <taxon>Actinomycetota</taxon>
        <taxon>Actinomycetes</taxon>
        <taxon>Micrococcales</taxon>
        <taxon>Ruaniaceae</taxon>
        <taxon>Occultella</taxon>
    </lineage>
</organism>
<feature type="signal peptide" evidence="1">
    <location>
        <begin position="1"/>
        <end position="27"/>
    </location>
</feature>
<name>A0ABS7SFC7_9MICO</name>
<accession>A0ABS7SFC7</accession>
<dbReference type="PANTHER" id="PTHR43649">
    <property type="entry name" value="ARABINOSE-BINDING PROTEIN-RELATED"/>
    <property type="match status" value="1"/>
</dbReference>